<comment type="caution">
    <text evidence="1">The sequence shown here is derived from an EMBL/GenBank/DDBJ whole genome shotgun (WGS) entry which is preliminary data.</text>
</comment>
<organism evidence="1 2">
    <name type="scientific">Thalictrum thalictroides</name>
    <name type="common">Rue-anemone</name>
    <name type="synonym">Anemone thalictroides</name>
    <dbReference type="NCBI Taxonomy" id="46969"/>
    <lineage>
        <taxon>Eukaryota</taxon>
        <taxon>Viridiplantae</taxon>
        <taxon>Streptophyta</taxon>
        <taxon>Embryophyta</taxon>
        <taxon>Tracheophyta</taxon>
        <taxon>Spermatophyta</taxon>
        <taxon>Magnoliopsida</taxon>
        <taxon>Ranunculales</taxon>
        <taxon>Ranunculaceae</taxon>
        <taxon>Thalictroideae</taxon>
        <taxon>Thalictrum</taxon>
    </lineage>
</organism>
<dbReference type="AlphaFoldDB" id="A0A7J6WHN0"/>
<sequence length="60" mass="6394">MVEKETIELVQKSTMLAKGQEKTPIAKANTVKKNKTAVGIGIGTRSQAKAQNSSKAPLIQ</sequence>
<dbReference type="EMBL" id="JABWDY010016035">
    <property type="protein sequence ID" value="KAF5196408.1"/>
    <property type="molecule type" value="Genomic_DNA"/>
</dbReference>
<dbReference type="Proteomes" id="UP000554482">
    <property type="component" value="Unassembled WGS sequence"/>
</dbReference>
<accession>A0A7J6WHN0</accession>
<keyword evidence="2" id="KW-1185">Reference proteome</keyword>
<evidence type="ECO:0000313" key="1">
    <source>
        <dbReference type="EMBL" id="KAF5196408.1"/>
    </source>
</evidence>
<protein>
    <submittedName>
        <fullName evidence="1">Uncharacterized protein</fullName>
    </submittedName>
</protein>
<gene>
    <name evidence="1" type="ORF">FRX31_014007</name>
</gene>
<proteinExistence type="predicted"/>
<name>A0A7J6WHN0_THATH</name>
<reference evidence="1 2" key="1">
    <citation type="submission" date="2020-06" db="EMBL/GenBank/DDBJ databases">
        <title>Transcriptomic and genomic resources for Thalictrum thalictroides and T. hernandezii: Facilitating candidate gene discovery in an emerging model plant lineage.</title>
        <authorList>
            <person name="Arias T."/>
            <person name="Riano-Pachon D.M."/>
            <person name="Di Stilio V.S."/>
        </authorList>
    </citation>
    <scope>NUCLEOTIDE SEQUENCE [LARGE SCALE GENOMIC DNA]</scope>
    <source>
        <strain evidence="2">cv. WT478/WT964</strain>
        <tissue evidence="1">Leaves</tissue>
    </source>
</reference>
<evidence type="ECO:0000313" key="2">
    <source>
        <dbReference type="Proteomes" id="UP000554482"/>
    </source>
</evidence>